<reference evidence="2 3" key="1">
    <citation type="submission" date="2018-11" db="EMBL/GenBank/DDBJ databases">
        <title>Genomic Encyclopedia of Type Strains, Phase IV (KMG-IV): sequencing the most valuable type-strain genomes for metagenomic binning, comparative biology and taxonomic classification.</title>
        <authorList>
            <person name="Goeker M."/>
        </authorList>
    </citation>
    <scope>NUCLEOTIDE SEQUENCE [LARGE SCALE GENOMIC DNA]</scope>
    <source>
        <strain evidence="2 3">DSM 100275</strain>
    </source>
</reference>
<proteinExistence type="predicted"/>
<evidence type="ECO:0000313" key="3">
    <source>
        <dbReference type="Proteomes" id="UP000276634"/>
    </source>
</evidence>
<evidence type="ECO:0000313" key="2">
    <source>
        <dbReference type="EMBL" id="ROR32569.1"/>
    </source>
</evidence>
<dbReference type="AlphaFoldDB" id="A0A3N1Y154"/>
<protein>
    <submittedName>
        <fullName evidence="2">Uncharacterized protein</fullName>
    </submittedName>
</protein>
<dbReference type="RefSeq" id="WP_123401491.1">
    <property type="nucleotide sequence ID" value="NZ_RJVI01000002.1"/>
</dbReference>
<dbReference type="EMBL" id="RJVI01000002">
    <property type="protein sequence ID" value="ROR32569.1"/>
    <property type="molecule type" value="Genomic_DNA"/>
</dbReference>
<comment type="caution">
    <text evidence="2">The sequence shown here is derived from an EMBL/GenBank/DDBJ whole genome shotgun (WGS) entry which is preliminary data.</text>
</comment>
<keyword evidence="1" id="KW-0472">Membrane</keyword>
<keyword evidence="3" id="KW-1185">Reference proteome</keyword>
<dbReference type="Proteomes" id="UP000276634">
    <property type="component" value="Unassembled WGS sequence"/>
</dbReference>
<accession>A0A3N1Y154</accession>
<sequence length="127" mass="13586">MGKGKTRRPLRFWLVLLVAAWVLVAGRPWCEVAHAALPHVESGLVAGSGAHCDVGLDGGWVPALAGKGQDGGGAWAPVLPPAVFPLALAGGGVAPRLLRRLVRRRRRRPLYLLLRRLRLPPAPLLHA</sequence>
<organism evidence="2 3">
    <name type="scientific">Inmirania thermothiophila</name>
    <dbReference type="NCBI Taxonomy" id="1750597"/>
    <lineage>
        <taxon>Bacteria</taxon>
        <taxon>Pseudomonadati</taxon>
        <taxon>Pseudomonadota</taxon>
        <taxon>Gammaproteobacteria</taxon>
        <taxon>Chromatiales</taxon>
        <taxon>Ectothiorhodospiraceae</taxon>
        <taxon>Inmirania</taxon>
    </lineage>
</organism>
<keyword evidence="1" id="KW-0812">Transmembrane</keyword>
<gene>
    <name evidence="2" type="ORF">EDC57_1774</name>
</gene>
<evidence type="ECO:0000256" key="1">
    <source>
        <dbReference type="SAM" id="Phobius"/>
    </source>
</evidence>
<keyword evidence="1" id="KW-1133">Transmembrane helix</keyword>
<name>A0A3N1Y154_9GAMM</name>
<feature type="transmembrane region" description="Helical" evidence="1">
    <location>
        <begin position="78"/>
        <end position="98"/>
    </location>
</feature>